<proteinExistence type="predicted"/>
<dbReference type="Pfam" id="PF08843">
    <property type="entry name" value="AbiEii"/>
    <property type="match status" value="1"/>
</dbReference>
<protein>
    <submittedName>
        <fullName evidence="1">Nucleotidyl transferase AbiEii/AbiGii toxin family protein</fullName>
    </submittedName>
</protein>
<dbReference type="Gene3D" id="3.10.450.620">
    <property type="entry name" value="JHP933, nucleotidyltransferase-like core domain"/>
    <property type="match status" value="1"/>
</dbReference>
<sequence>MNRAKVIALCHKVAENTGLSFNTVLLYYFLENLLKRLAAGENKGRFIFKGGFLLSNVVGVQTRSTVDIDFLIRNLEMSPESIEQVLTPALEEESGDLAYEIQDIVPIREADQYGGYRVRIACRLGNTRQILPLDIATGDPVTPSPVEYIFTSIFSDESIPIEAYPLETIIAEKLQTIYSRGFFNSRSKDYYDLHILYNSQRHHINEAILKEACRRTFRYRNTEFNLEKLRSLLESIKDDQSFLDRWRAYARKNNYVGEIAFADVINSAIQLVDGASNVK</sequence>
<dbReference type="EMBL" id="JAKNHJ010000023">
    <property type="protein sequence ID" value="MCG4618695.1"/>
    <property type="molecule type" value="Genomic_DNA"/>
</dbReference>
<gene>
    <name evidence="1" type="ORF">L0M99_09385</name>
</gene>
<dbReference type="Proteomes" id="UP001200537">
    <property type="component" value="Unassembled WGS sequence"/>
</dbReference>
<dbReference type="RefSeq" id="WP_238128426.1">
    <property type="nucleotide sequence ID" value="NZ_JAGZVZ010000004.1"/>
</dbReference>
<comment type="caution">
    <text evidence="1">The sequence shown here is derived from an EMBL/GenBank/DDBJ whole genome shotgun (WGS) entry which is preliminary data.</text>
</comment>
<reference evidence="1" key="1">
    <citation type="submission" date="2022-01" db="EMBL/GenBank/DDBJ databases">
        <title>Collection of gut derived symbiotic bacterial strains cultured from healthy donors.</title>
        <authorList>
            <person name="Lin H."/>
            <person name="Kohout C."/>
            <person name="Waligurski E."/>
            <person name="Pamer E.G."/>
        </authorList>
    </citation>
    <scope>NUCLEOTIDE SEQUENCE</scope>
    <source>
        <strain evidence="1">DFI.7.46</strain>
    </source>
</reference>
<accession>A0AAJ1BER5</accession>
<name>A0AAJ1BER5_9ACTO</name>
<evidence type="ECO:0000313" key="2">
    <source>
        <dbReference type="Proteomes" id="UP001200537"/>
    </source>
</evidence>
<evidence type="ECO:0000313" key="1">
    <source>
        <dbReference type="EMBL" id="MCG4618695.1"/>
    </source>
</evidence>
<keyword evidence="1" id="KW-0808">Transferase</keyword>
<dbReference type="InterPro" id="IPR014942">
    <property type="entry name" value="AbiEii"/>
</dbReference>
<dbReference type="AlphaFoldDB" id="A0AAJ1BER5"/>
<dbReference type="GO" id="GO:0016740">
    <property type="term" value="F:transferase activity"/>
    <property type="evidence" value="ECO:0007669"/>
    <property type="project" value="UniProtKB-KW"/>
</dbReference>
<organism evidence="1 2">
    <name type="scientific">Varibaculum cambriense</name>
    <dbReference type="NCBI Taxonomy" id="184870"/>
    <lineage>
        <taxon>Bacteria</taxon>
        <taxon>Bacillati</taxon>
        <taxon>Actinomycetota</taxon>
        <taxon>Actinomycetes</taxon>
        <taxon>Actinomycetales</taxon>
        <taxon>Actinomycetaceae</taxon>
        <taxon>Varibaculum</taxon>
    </lineage>
</organism>